<sequence length="568" mass="63779">MPWFLVALSLHAAAQIPNAKKTYREQAFLHTDRNCYLAGETVWMKMYTVNDDTTDGFHSAIGYIDLYNESSRMPSIQAKLLLDSLSHAAGTLEIPDSLPTGSYRLRAYTRNMEQYGLFYEKNIRIVNTFEPVPRLQKQKGLPAPVAYHLQASTNAGHFGKRQPVKITINSFDDTHAPIVANLSAAVYRMNALQSLDSPDIRQLAVPQQSHYLSKDTFHLPEPYNQVLTGRITDKKTGAPLQVPVMITVTGQSPRFYCIPATRDGDFSLDLQGYSGNADVIVQAYTPTHNGYLVTVYSPFTDFTPPRTPAFFTEENNDSSRTSAAMDASLQRQLLEDHIGAQVWQTFYGDSILPAPARFRDTTFFFTKPEEEVMLDDYTRFTTVEEVFREFIKTVMVRKYGDTLHLHVLNSQLVNPKFFDTDPLILLDGVPVFDNKRIFALNPLQLRKVSVMAHKAFYPGGVFNGVVSIQTYAGDMAGYKLDPNAMVADYSGTELPLQFYVPNYARKNVPSMPDQRNTLYWNPAVQTDSNGNGAISFYTGDEPGVYCLVLQGLSAQGKPCYTFSTFTVE</sequence>
<evidence type="ECO:0000313" key="2">
    <source>
        <dbReference type="Proteomes" id="UP000244450"/>
    </source>
</evidence>
<accession>A0A2T7BG06</accession>
<dbReference type="AlphaFoldDB" id="A0A2T7BG06"/>
<gene>
    <name evidence="1" type="ORF">DCC81_13000</name>
</gene>
<comment type="caution">
    <text evidence="1">The sequence shown here is derived from an EMBL/GenBank/DDBJ whole genome shotgun (WGS) entry which is preliminary data.</text>
</comment>
<dbReference type="Gene3D" id="2.60.40.1930">
    <property type="match status" value="1"/>
</dbReference>
<dbReference type="Proteomes" id="UP000244450">
    <property type="component" value="Unassembled WGS sequence"/>
</dbReference>
<name>A0A2T7BG06_9BACT</name>
<dbReference type="EMBL" id="QCYK01000002">
    <property type="protein sequence ID" value="PUZ25219.1"/>
    <property type="molecule type" value="Genomic_DNA"/>
</dbReference>
<protein>
    <recommendedName>
        <fullName evidence="3">Macroglobulin domain-containing protein</fullName>
    </recommendedName>
</protein>
<evidence type="ECO:0008006" key="3">
    <source>
        <dbReference type="Google" id="ProtNLM"/>
    </source>
</evidence>
<organism evidence="1 2">
    <name type="scientific">Chitinophaga parva</name>
    <dbReference type="NCBI Taxonomy" id="2169414"/>
    <lineage>
        <taxon>Bacteria</taxon>
        <taxon>Pseudomonadati</taxon>
        <taxon>Bacteroidota</taxon>
        <taxon>Chitinophagia</taxon>
        <taxon>Chitinophagales</taxon>
        <taxon>Chitinophagaceae</taxon>
        <taxon>Chitinophaga</taxon>
    </lineage>
</organism>
<keyword evidence="2" id="KW-1185">Reference proteome</keyword>
<evidence type="ECO:0000313" key="1">
    <source>
        <dbReference type="EMBL" id="PUZ25219.1"/>
    </source>
</evidence>
<reference evidence="1 2" key="1">
    <citation type="submission" date="2018-04" db="EMBL/GenBank/DDBJ databases">
        <title>Chitinophaga fuyangensis sp. nov., isolated from soil in a chemical factory.</title>
        <authorList>
            <person name="Chen K."/>
        </authorList>
    </citation>
    <scope>NUCLEOTIDE SEQUENCE [LARGE SCALE GENOMIC DNA]</scope>
    <source>
        <strain evidence="1 2">LY-1</strain>
    </source>
</reference>
<proteinExistence type="predicted"/>